<evidence type="ECO:0000256" key="1">
    <source>
        <dbReference type="ARBA" id="ARBA00003096"/>
    </source>
</evidence>
<name>M4QL07_9EUKA</name>
<evidence type="ECO:0000256" key="14">
    <source>
        <dbReference type="ARBA" id="ARBA00023128"/>
    </source>
</evidence>
<dbReference type="GO" id="GO:0005524">
    <property type="term" value="F:ATP binding"/>
    <property type="evidence" value="ECO:0007669"/>
    <property type="project" value="UniProtKB-KW"/>
</dbReference>
<dbReference type="RefSeq" id="YP_007890644.1">
    <property type="nucleotide sequence ID" value="NC_021126.1"/>
</dbReference>
<comment type="catalytic activity">
    <reaction evidence="18">
        <text>ATP + H2O + 4 H(+)(in) = ADP + phosphate + 5 H(+)(out)</text>
        <dbReference type="Rhea" id="RHEA:57720"/>
        <dbReference type="ChEBI" id="CHEBI:15377"/>
        <dbReference type="ChEBI" id="CHEBI:15378"/>
        <dbReference type="ChEBI" id="CHEBI:30616"/>
        <dbReference type="ChEBI" id="CHEBI:43474"/>
        <dbReference type="ChEBI" id="CHEBI:456216"/>
        <dbReference type="EC" id="7.1.2.2"/>
    </reaction>
</comment>
<sequence>MPQLDKVTYLSQFFWLVFFFFSFYLILLKTMLPKIVTILKIRKKKIDSIFSEIHSYKKEESNILSNYDSLLKVSFSKSKSSIDTAATEGNNWVNSNLDTLNKKSFSNANQQYLTSIYNLGKEQIAFKKVNQLL</sequence>
<keyword evidence="14 21" id="KW-0496">Mitochondrion</keyword>
<evidence type="ECO:0000256" key="4">
    <source>
        <dbReference type="ARBA" id="ARBA00012473"/>
    </source>
</evidence>
<keyword evidence="13" id="KW-0406">Ion transport</keyword>
<dbReference type="EMBL" id="KC353354">
    <property type="protein sequence ID" value="AGH24138.1"/>
    <property type="molecule type" value="Genomic_DNA"/>
</dbReference>
<dbReference type="PANTHER" id="PTHR36816">
    <property type="entry name" value="ATP SYNTHASE PROTEIN YMF19"/>
    <property type="match status" value="1"/>
</dbReference>
<keyword evidence="8" id="KW-0547">Nucleotide-binding</keyword>
<keyword evidence="21" id="KW-0378">Hydrolase</keyword>
<dbReference type="InterPro" id="IPR003319">
    <property type="entry name" value="YMF19-like_N"/>
</dbReference>
<comment type="subcellular location">
    <subcellularLocation>
        <location evidence="2">Mitochondrion membrane</location>
        <topology evidence="2">Single-pass membrane protein</topology>
    </subcellularLocation>
</comment>
<evidence type="ECO:0000256" key="19">
    <source>
        <dbReference type="SAM" id="Phobius"/>
    </source>
</evidence>
<dbReference type="GO" id="GO:0006754">
    <property type="term" value="P:ATP biosynthetic process"/>
    <property type="evidence" value="ECO:0007669"/>
    <property type="project" value="UniProtKB-KW"/>
</dbReference>
<geneLocation type="mitochondrion" evidence="21"/>
<dbReference type="GO" id="GO:0031966">
    <property type="term" value="C:mitochondrial membrane"/>
    <property type="evidence" value="ECO:0007669"/>
    <property type="project" value="UniProtKB-SubCell"/>
</dbReference>
<evidence type="ECO:0000256" key="9">
    <source>
        <dbReference type="ARBA" id="ARBA00022781"/>
    </source>
</evidence>
<organism evidence="21">
    <name type="scientific">Jakoba bahamiensis</name>
    <dbReference type="NCBI Taxonomy" id="221721"/>
    <lineage>
        <taxon>Eukaryota</taxon>
        <taxon>Discoba</taxon>
        <taxon>Jakobida</taxon>
        <taxon>Histionina</taxon>
        <taxon>Jakobidae</taxon>
        <taxon>Jakoba</taxon>
    </lineage>
</organism>
<keyword evidence="15 19" id="KW-0472">Membrane</keyword>
<keyword evidence="10" id="KW-0067">ATP-binding</keyword>
<dbReference type="PANTHER" id="PTHR36816:SF1">
    <property type="entry name" value="ATP SYNTHASE PROTEIN YMF19"/>
    <property type="match status" value="1"/>
</dbReference>
<evidence type="ECO:0000256" key="13">
    <source>
        <dbReference type="ARBA" id="ARBA00023065"/>
    </source>
</evidence>
<evidence type="ECO:0000256" key="8">
    <source>
        <dbReference type="ARBA" id="ARBA00022741"/>
    </source>
</evidence>
<evidence type="ECO:0000256" key="3">
    <source>
        <dbReference type="ARBA" id="ARBA00011648"/>
    </source>
</evidence>
<evidence type="ECO:0000256" key="5">
    <source>
        <dbReference type="ARBA" id="ARBA00022448"/>
    </source>
</evidence>
<keyword evidence="6" id="KW-0138">CF(0)</keyword>
<keyword evidence="7 19" id="KW-0812">Transmembrane</keyword>
<gene>
    <name evidence="21" type="primary">atp8</name>
</gene>
<evidence type="ECO:0000256" key="2">
    <source>
        <dbReference type="ARBA" id="ARBA00004304"/>
    </source>
</evidence>
<dbReference type="GO" id="GO:0016787">
    <property type="term" value="F:hydrolase activity"/>
    <property type="evidence" value="ECO:0007669"/>
    <property type="project" value="UniProtKB-KW"/>
</dbReference>
<evidence type="ECO:0000256" key="6">
    <source>
        <dbReference type="ARBA" id="ARBA00022547"/>
    </source>
</evidence>
<evidence type="ECO:0000256" key="10">
    <source>
        <dbReference type="ARBA" id="ARBA00022840"/>
    </source>
</evidence>
<dbReference type="GO" id="GO:0045259">
    <property type="term" value="C:proton-transporting ATP synthase complex"/>
    <property type="evidence" value="ECO:0007669"/>
    <property type="project" value="UniProtKB-KW"/>
</dbReference>
<dbReference type="EC" id="7.1.2.2" evidence="4"/>
<dbReference type="AlphaFoldDB" id="M4QL07"/>
<dbReference type="InterPro" id="IPR044975">
    <property type="entry name" value="YMF19-like"/>
</dbReference>
<dbReference type="Pfam" id="PF02326">
    <property type="entry name" value="YMF19"/>
    <property type="match status" value="1"/>
</dbReference>
<evidence type="ECO:0000256" key="15">
    <source>
        <dbReference type="ARBA" id="ARBA00023136"/>
    </source>
</evidence>
<accession>M4QL07</accession>
<evidence type="ECO:0000256" key="12">
    <source>
        <dbReference type="ARBA" id="ARBA00022989"/>
    </source>
</evidence>
<evidence type="ECO:0000313" key="21">
    <source>
        <dbReference type="EMBL" id="AGH24138.1"/>
    </source>
</evidence>
<evidence type="ECO:0000256" key="17">
    <source>
        <dbReference type="ARBA" id="ARBA00030649"/>
    </source>
</evidence>
<reference evidence="21" key="2">
    <citation type="journal article" date="2013" name="Genome Biol. Evol.">
        <title>Strikingly bacteria-like and gene-rich mitochondrial genomes throughout jakobid protists.</title>
        <authorList>
            <person name="Burger G."/>
            <person name="Gray M.W."/>
            <person name="Forget L."/>
            <person name="Lang B.F."/>
        </authorList>
    </citation>
    <scope>NUCLEOTIDE SEQUENCE</scope>
    <source>
        <strain evidence="21">ATCC 50695</strain>
    </source>
</reference>
<keyword evidence="9" id="KW-0375">Hydrogen ion transport</keyword>
<proteinExistence type="predicted"/>
<evidence type="ECO:0000256" key="16">
    <source>
        <dbReference type="ARBA" id="ARBA00023310"/>
    </source>
</evidence>
<evidence type="ECO:0000259" key="20">
    <source>
        <dbReference type="Pfam" id="PF02326"/>
    </source>
</evidence>
<reference evidence="21" key="1">
    <citation type="journal article" date="2006" name="RNA">
        <title>Hybrid E. coli--Mitochondrial ribonuclease P RNAs are catalytically active.</title>
        <authorList>
            <person name="Seif E."/>
            <person name="Cadieux A."/>
            <person name="Lang B.F."/>
        </authorList>
    </citation>
    <scope>NUCLEOTIDE SEQUENCE</scope>
    <source>
        <strain evidence="21">ATCC 50695</strain>
    </source>
</reference>
<keyword evidence="11" id="KW-1278">Translocase</keyword>
<keyword evidence="12 19" id="KW-1133">Transmembrane helix</keyword>
<keyword evidence="16" id="KW-0066">ATP synthesis</keyword>
<keyword evidence="5" id="KW-0813">Transport</keyword>
<feature type="transmembrane region" description="Helical" evidence="19">
    <location>
        <begin position="12"/>
        <end position="32"/>
    </location>
</feature>
<dbReference type="GeneID" id="15333066"/>
<evidence type="ECO:0000256" key="11">
    <source>
        <dbReference type="ARBA" id="ARBA00022967"/>
    </source>
</evidence>
<comment type="function">
    <text evidence="1">This is one of the chains of the nonenzymatic component (CF(0) subunit) of the mitochondrial ATPase complex.</text>
</comment>
<feature type="domain" description="ATP synthase YMF19-like N-terminal" evidence="20">
    <location>
        <begin position="2"/>
        <end position="82"/>
    </location>
</feature>
<evidence type="ECO:0000256" key="18">
    <source>
        <dbReference type="ARBA" id="ARBA00048383"/>
    </source>
</evidence>
<dbReference type="GO" id="GO:1902600">
    <property type="term" value="P:proton transmembrane transport"/>
    <property type="evidence" value="ECO:0007669"/>
    <property type="project" value="UniProtKB-KW"/>
</dbReference>
<protein>
    <recommendedName>
        <fullName evidence="4">H(+)-transporting two-sector ATPase</fullName>
        <ecNumber evidence="4">7.1.2.2</ecNumber>
    </recommendedName>
    <alternativeName>
        <fullName evidence="17">Mitochondrial protein YMF19</fullName>
    </alternativeName>
</protein>
<evidence type="ECO:0000256" key="7">
    <source>
        <dbReference type="ARBA" id="ARBA00022692"/>
    </source>
</evidence>
<comment type="subunit">
    <text evidence="3">F-type ATPases have 2 components, CF(1) - the catalytic core - and CF(0) - the membrane proton channel. CF(1) has five subunits: alpha(3), beta(3), gamma(1), delta(1), epsilon(1). CF(0) has three main subunits: a, b and c.</text>
</comment>